<dbReference type="EMBL" id="AP035884">
    <property type="protein sequence ID" value="BFP52505.1"/>
    <property type="molecule type" value="Genomic_DNA"/>
</dbReference>
<organism evidence="1">
    <name type="scientific">Streptomyces sp. CMC78</name>
    <dbReference type="NCBI Taxonomy" id="3231512"/>
    <lineage>
        <taxon>Bacteria</taxon>
        <taxon>Bacillati</taxon>
        <taxon>Actinomycetota</taxon>
        <taxon>Actinomycetes</taxon>
        <taxon>Kitasatosporales</taxon>
        <taxon>Streptomycetaceae</taxon>
        <taxon>Streptomyces</taxon>
    </lineage>
</organism>
<sequence length="60" mass="6533">MGLDHTELVFDLLGLEQFGKRGTVDLVHTALHNDETPAAAGGLDSRLHQCRVVRPQEPGN</sequence>
<dbReference type="AlphaFoldDB" id="A0AB33KDU0"/>
<dbReference type="KEGG" id="stcm:SCMC78_23120"/>
<proteinExistence type="predicted"/>
<accession>A0AB33KDU0</accession>
<gene>
    <name evidence="1" type="ORF">SCMC78_23120</name>
</gene>
<protein>
    <submittedName>
        <fullName evidence="1">Uncharacterized protein</fullName>
    </submittedName>
</protein>
<name>A0AB33KDU0_9ACTN</name>
<reference evidence="1" key="1">
    <citation type="submission" date="2024-07" db="EMBL/GenBank/DDBJ databases">
        <title>Complete genome sequences of cellulolytic bacteria, Kitasatospora sp. CMC57 and Streptomyces sp. CMC78, isolated from Japanese agricultural soil.</title>
        <authorList>
            <person name="Hashimoto T."/>
            <person name="Ito M."/>
            <person name="Iwamoto M."/>
            <person name="Fukahori D."/>
            <person name="Shoda T."/>
            <person name="Sakoda M."/>
            <person name="Morohoshi T."/>
            <person name="Mitsuboshi M."/>
            <person name="Nishizawa T."/>
        </authorList>
    </citation>
    <scope>NUCLEOTIDE SEQUENCE</scope>
    <source>
        <strain evidence="1">CMC78</strain>
    </source>
</reference>
<evidence type="ECO:0000313" key="1">
    <source>
        <dbReference type="EMBL" id="BFP52505.1"/>
    </source>
</evidence>